<dbReference type="EMBL" id="CP002394">
    <property type="protein sequence ID" value="ADU30120.1"/>
    <property type="molecule type" value="Genomic_DNA"/>
</dbReference>
<organism evidence="1 2">
    <name type="scientific">Evansella cellulosilytica (strain ATCC 21833 / DSM 2522 / FERM P-1141 / JCM 9156 / N-4)</name>
    <name type="common">Bacillus cellulosilyticus</name>
    <dbReference type="NCBI Taxonomy" id="649639"/>
    <lineage>
        <taxon>Bacteria</taxon>
        <taxon>Bacillati</taxon>
        <taxon>Bacillota</taxon>
        <taxon>Bacilli</taxon>
        <taxon>Bacillales</taxon>
        <taxon>Bacillaceae</taxon>
        <taxon>Evansella</taxon>
    </lineage>
</organism>
<accession>E6TZE6</accession>
<protein>
    <recommendedName>
        <fullName evidence="3">Stage VI sporulation protein F</fullName>
    </recommendedName>
</protein>
<dbReference type="InterPro" id="IPR025942">
    <property type="entry name" value="SpoVIF"/>
</dbReference>
<proteinExistence type="predicted"/>
<dbReference type="HOGENOM" id="CLU_171594_1_0_9"/>
<evidence type="ECO:0000313" key="1">
    <source>
        <dbReference type="EMBL" id="ADU30120.1"/>
    </source>
</evidence>
<dbReference type="Proteomes" id="UP000001401">
    <property type="component" value="Chromosome"/>
</dbReference>
<evidence type="ECO:0000313" key="2">
    <source>
        <dbReference type="Proteomes" id="UP000001401"/>
    </source>
</evidence>
<reference evidence="1 2" key="1">
    <citation type="submission" date="2010-12" db="EMBL/GenBank/DDBJ databases">
        <title>Complete sequence of Bacillus cellulosilyticus DSM 2522.</title>
        <authorList>
            <consortium name="US DOE Joint Genome Institute"/>
            <person name="Lucas S."/>
            <person name="Copeland A."/>
            <person name="Lapidus A."/>
            <person name="Cheng J.-F."/>
            <person name="Bruce D."/>
            <person name="Goodwin L."/>
            <person name="Pitluck S."/>
            <person name="Chertkov O."/>
            <person name="Detter J.C."/>
            <person name="Han C."/>
            <person name="Tapia R."/>
            <person name="Land M."/>
            <person name="Hauser L."/>
            <person name="Jeffries C."/>
            <person name="Kyrpides N."/>
            <person name="Ivanova N."/>
            <person name="Mikhailova N."/>
            <person name="Brumm P."/>
            <person name="Mead D."/>
            <person name="Woyke T."/>
        </authorList>
    </citation>
    <scope>NUCLEOTIDE SEQUENCE [LARGE SCALE GENOMIC DNA]</scope>
    <source>
        <strain evidence="2">ATCC 21833 / DSM 2522 / FERM P-1141 / JCM 9156 / N-4</strain>
    </source>
</reference>
<keyword evidence="2" id="KW-1185">Reference proteome</keyword>
<dbReference type="OrthoDB" id="2474248at2"/>
<name>E6TZE6_EVAC2</name>
<dbReference type="KEGG" id="bco:Bcell_1858"/>
<dbReference type="Pfam" id="PF14069">
    <property type="entry name" value="SpoVIF"/>
    <property type="match status" value="1"/>
</dbReference>
<dbReference type="STRING" id="649639.Bcell_1858"/>
<dbReference type="eggNOG" id="ENOG5032Y6J">
    <property type="taxonomic scope" value="Bacteria"/>
</dbReference>
<gene>
    <name evidence="1" type="ordered locus">Bcell_1858</name>
</gene>
<sequence length="88" mass="10085">MDEKKNPLFDQLQEKTNVNQQDLFNLANSVSNTDLSKEENIRQLIHQVSQLANVPVSKEKEDELVKAISNKDVPMDFASLAKLFQQKK</sequence>
<evidence type="ECO:0008006" key="3">
    <source>
        <dbReference type="Google" id="ProtNLM"/>
    </source>
</evidence>
<dbReference type="RefSeq" id="WP_013488456.1">
    <property type="nucleotide sequence ID" value="NC_014829.1"/>
</dbReference>
<dbReference type="AlphaFoldDB" id="E6TZE6"/>